<dbReference type="EMBL" id="BAQW01000013">
    <property type="protein sequence ID" value="GBR15406.1"/>
    <property type="molecule type" value="Genomic_DNA"/>
</dbReference>
<dbReference type="Proteomes" id="UP001061070">
    <property type="component" value="Unassembled WGS sequence"/>
</dbReference>
<reference evidence="1" key="1">
    <citation type="submission" date="2013-04" db="EMBL/GenBank/DDBJ databases">
        <title>The genome sequencing project of 58 acetic acid bacteria.</title>
        <authorList>
            <person name="Okamoto-Kainuma A."/>
            <person name="Ishikawa M."/>
            <person name="Umino S."/>
            <person name="Koizumi Y."/>
            <person name="Shiwa Y."/>
            <person name="Yoshikawa H."/>
            <person name="Matsutani M."/>
            <person name="Matsushita K."/>
        </authorList>
    </citation>
    <scope>NUCLEOTIDE SEQUENCE</scope>
    <source>
        <strain evidence="1">NRIC 0228</strain>
    </source>
</reference>
<proteinExistence type="predicted"/>
<organism evidence="1 2">
    <name type="scientific">Gluconobacter frateurii NRIC 0228</name>
    <dbReference type="NCBI Taxonomy" id="1307946"/>
    <lineage>
        <taxon>Bacteria</taxon>
        <taxon>Pseudomonadati</taxon>
        <taxon>Pseudomonadota</taxon>
        <taxon>Alphaproteobacteria</taxon>
        <taxon>Acetobacterales</taxon>
        <taxon>Acetobacteraceae</taxon>
        <taxon>Gluconobacter</taxon>
    </lineage>
</organism>
<accession>A0ABQ0QE98</accession>
<protein>
    <submittedName>
        <fullName evidence="1">Uncharacterized protein</fullName>
    </submittedName>
</protein>
<gene>
    <name evidence="1" type="ORF">AA0228_2504</name>
</gene>
<evidence type="ECO:0000313" key="2">
    <source>
        <dbReference type="Proteomes" id="UP001061070"/>
    </source>
</evidence>
<keyword evidence="2" id="KW-1185">Reference proteome</keyword>
<name>A0ABQ0QE98_9PROT</name>
<evidence type="ECO:0000313" key="1">
    <source>
        <dbReference type="EMBL" id="GBR15406.1"/>
    </source>
</evidence>
<sequence>MALPLVWLSHFPPVGGLVRMEWAGRVAAVLAVAPEAIKADPAAVTVRVAAQVVATWEEWAAVAAQAAECKYETQLRLGFLLSGGTAAARRL</sequence>
<comment type="caution">
    <text evidence="1">The sequence shown here is derived from an EMBL/GenBank/DDBJ whole genome shotgun (WGS) entry which is preliminary data.</text>
</comment>